<dbReference type="RefSeq" id="XP_028878170.1">
    <property type="nucleotide sequence ID" value="XM_029030512.1"/>
</dbReference>
<dbReference type="VEuPathDB" id="TriTrypDB:TM35_000491100"/>
<evidence type="ECO:0000256" key="1">
    <source>
        <dbReference type="SAM" id="MobiDB-lite"/>
    </source>
</evidence>
<keyword evidence="3" id="KW-1185">Reference proteome</keyword>
<evidence type="ECO:0000313" key="2">
    <source>
        <dbReference type="EMBL" id="ORC84104.1"/>
    </source>
</evidence>
<dbReference type="EMBL" id="NBCO01000049">
    <property type="protein sequence ID" value="ORC84104.1"/>
    <property type="molecule type" value="Genomic_DNA"/>
</dbReference>
<evidence type="ECO:0000313" key="3">
    <source>
        <dbReference type="Proteomes" id="UP000192257"/>
    </source>
</evidence>
<proteinExistence type="predicted"/>
<gene>
    <name evidence="2" type="ORF">TM35_000491100</name>
</gene>
<organism evidence="2 3">
    <name type="scientific">Trypanosoma theileri</name>
    <dbReference type="NCBI Taxonomy" id="67003"/>
    <lineage>
        <taxon>Eukaryota</taxon>
        <taxon>Discoba</taxon>
        <taxon>Euglenozoa</taxon>
        <taxon>Kinetoplastea</taxon>
        <taxon>Metakinetoplastina</taxon>
        <taxon>Trypanosomatida</taxon>
        <taxon>Trypanosomatidae</taxon>
        <taxon>Trypanosoma</taxon>
    </lineage>
</organism>
<comment type="caution">
    <text evidence="2">The sequence shown here is derived from an EMBL/GenBank/DDBJ whole genome shotgun (WGS) entry which is preliminary data.</text>
</comment>
<dbReference type="AlphaFoldDB" id="A0A1X0NH41"/>
<protein>
    <submittedName>
        <fullName evidence="2">Uncharacterized protein</fullName>
    </submittedName>
</protein>
<accession>A0A1X0NH41</accession>
<dbReference type="Proteomes" id="UP000192257">
    <property type="component" value="Unassembled WGS sequence"/>
</dbReference>
<sequence>MVGRRFSRNVGGSRGAAPEKNKKRGSSSTLRDGGFFARLVVSQVFSGRFRGTLRSCFREAGRKKKKKSLRCTVALGGLSGRTVGGNSEFFFFVLPSGCE</sequence>
<dbReference type="GeneID" id="39990292"/>
<name>A0A1X0NH41_9TRYP</name>
<feature type="region of interest" description="Disordered" evidence="1">
    <location>
        <begin position="1"/>
        <end position="30"/>
    </location>
</feature>
<reference evidence="2 3" key="1">
    <citation type="submission" date="2017-03" db="EMBL/GenBank/DDBJ databases">
        <title>An alternative strategy for trypanosome survival in the mammalian bloodstream revealed through genome and transcriptome analysis of the ubiquitous bovine parasite Trypanosoma (Megatrypanum) theileri.</title>
        <authorList>
            <person name="Kelly S."/>
            <person name="Ivens A."/>
            <person name="Mott A."/>
            <person name="O'Neill E."/>
            <person name="Emms D."/>
            <person name="Macleod O."/>
            <person name="Voorheis P."/>
            <person name="Matthews J."/>
            <person name="Matthews K."/>
            <person name="Carrington M."/>
        </authorList>
    </citation>
    <scope>NUCLEOTIDE SEQUENCE [LARGE SCALE GENOMIC DNA]</scope>
    <source>
        <strain evidence="2">Edinburgh</strain>
    </source>
</reference>